<dbReference type="SUPFAM" id="SSF53187">
    <property type="entry name" value="Zn-dependent exopeptidases"/>
    <property type="match status" value="1"/>
</dbReference>
<comment type="similarity">
    <text evidence="1 6">Belongs to the peptidase M42 family.</text>
</comment>
<evidence type="ECO:0000256" key="5">
    <source>
        <dbReference type="ARBA" id="ARBA00022801"/>
    </source>
</evidence>
<keyword evidence="3" id="KW-0645">Protease</keyword>
<feature type="binding site" evidence="8">
    <location>
        <position position="200"/>
    </location>
    <ligand>
        <name>Zn(2+)</name>
        <dbReference type="ChEBI" id="CHEBI:29105"/>
        <label>2</label>
    </ligand>
</feature>
<evidence type="ECO:0000256" key="2">
    <source>
        <dbReference type="ARBA" id="ARBA00022438"/>
    </source>
</evidence>
<feature type="binding site" evidence="8">
    <location>
        <position position="167"/>
    </location>
    <ligand>
        <name>Zn(2+)</name>
        <dbReference type="ChEBI" id="CHEBI:29105"/>
        <label>1</label>
    </ligand>
</feature>
<accession>A0A9W6LPY9</accession>
<dbReference type="PANTHER" id="PTHR32481:SF0">
    <property type="entry name" value="AMINOPEPTIDASE YPDE-RELATED"/>
    <property type="match status" value="1"/>
</dbReference>
<name>A0A9W6LPY9_9FUSO</name>
<keyword evidence="5" id="KW-0378">Hydrolase</keyword>
<organism evidence="9 10">
    <name type="scientific">Propionigenium maris DSM 9537</name>
    <dbReference type="NCBI Taxonomy" id="1123000"/>
    <lineage>
        <taxon>Bacteria</taxon>
        <taxon>Fusobacteriati</taxon>
        <taxon>Fusobacteriota</taxon>
        <taxon>Fusobacteriia</taxon>
        <taxon>Fusobacteriales</taxon>
        <taxon>Fusobacteriaceae</taxon>
        <taxon>Propionigenium</taxon>
    </lineage>
</organism>
<evidence type="ECO:0000313" key="9">
    <source>
        <dbReference type="EMBL" id="GLI57605.1"/>
    </source>
</evidence>
<feature type="active site" description="Proton acceptor" evidence="7">
    <location>
        <position position="199"/>
    </location>
</feature>
<dbReference type="GO" id="GO:0006508">
    <property type="term" value="P:proteolysis"/>
    <property type="evidence" value="ECO:0007669"/>
    <property type="project" value="UniProtKB-KW"/>
</dbReference>
<gene>
    <name evidence="9" type="ORF">PM10SUCC1_31190</name>
</gene>
<keyword evidence="2" id="KW-0031">Aminopeptidase</keyword>
<keyword evidence="10" id="KW-1185">Reference proteome</keyword>
<dbReference type="GO" id="GO:0046872">
    <property type="term" value="F:metal ion binding"/>
    <property type="evidence" value="ECO:0007669"/>
    <property type="project" value="UniProtKB-UniRule"/>
</dbReference>
<dbReference type="PIRSF" id="PIRSF001123">
    <property type="entry name" value="PepA_GA"/>
    <property type="match status" value="1"/>
</dbReference>
<dbReference type="RefSeq" id="WP_281837279.1">
    <property type="nucleotide sequence ID" value="NZ_BSDY01000021.1"/>
</dbReference>
<sequence>MDRKFLHEILNTPSPSGEEFTLQRRWREYIGEYADRVEADNVGNVYAYLNPENNFKVLLAAHCDEIGFMVRKIDENGYLYLEKVGGISPKPALGMKVRIGEVRGVVGVNAEHHGGDKGELTFEKIYVDCGFRNRDHALENVRVGDMGVYDIEAFDLADKKLASKALDNKSGVFIMTEVVKRLSKENLKVGVVGVSTVNEETNMGGAYFAASRVKPDMAIALDVTFTGDYPESADLDIKLGGGPVLAKGAPINKKVLEHLERTAERLEMDVQLELTPKNTGTDGDAIRKTGGGVPIGLISLPLRYMHAPYEVCSIEDIESEVELITQAILALEEDFNLCPLD</sequence>
<feature type="binding site" evidence="8">
    <location>
        <position position="222"/>
    </location>
    <ligand>
        <name>Zn(2+)</name>
        <dbReference type="ChEBI" id="CHEBI:29105"/>
        <label>1</label>
    </ligand>
</feature>
<dbReference type="Pfam" id="PF05343">
    <property type="entry name" value="Peptidase_M42"/>
    <property type="match status" value="1"/>
</dbReference>
<dbReference type="SUPFAM" id="SSF101821">
    <property type="entry name" value="Aminopeptidase/glucanase lid domain"/>
    <property type="match status" value="1"/>
</dbReference>
<dbReference type="PANTHER" id="PTHR32481">
    <property type="entry name" value="AMINOPEPTIDASE"/>
    <property type="match status" value="1"/>
</dbReference>
<evidence type="ECO:0000256" key="6">
    <source>
        <dbReference type="PIRNR" id="PIRNR001123"/>
    </source>
</evidence>
<keyword evidence="4 8" id="KW-0479">Metal-binding</keyword>
<evidence type="ECO:0000256" key="3">
    <source>
        <dbReference type="ARBA" id="ARBA00022670"/>
    </source>
</evidence>
<dbReference type="InterPro" id="IPR008007">
    <property type="entry name" value="Peptidase_M42"/>
</dbReference>
<evidence type="ECO:0000256" key="4">
    <source>
        <dbReference type="ARBA" id="ARBA00022723"/>
    </source>
</evidence>
<evidence type="ECO:0000256" key="8">
    <source>
        <dbReference type="PIRSR" id="PIRSR001123-2"/>
    </source>
</evidence>
<comment type="cofactor">
    <cofactor evidence="8">
        <name>a divalent metal cation</name>
        <dbReference type="ChEBI" id="CHEBI:60240"/>
    </cofactor>
    <text evidence="8">Binds 2 divalent metal cations per subunit.</text>
</comment>
<dbReference type="AlphaFoldDB" id="A0A9W6LPY9"/>
<feature type="binding site" evidence="8">
    <location>
        <position position="167"/>
    </location>
    <ligand>
        <name>Zn(2+)</name>
        <dbReference type="ChEBI" id="CHEBI:29105"/>
        <label>2</label>
    </ligand>
</feature>
<dbReference type="InterPro" id="IPR051464">
    <property type="entry name" value="Peptidase_M42_aminopept"/>
</dbReference>
<dbReference type="GO" id="GO:0004177">
    <property type="term" value="F:aminopeptidase activity"/>
    <property type="evidence" value="ECO:0007669"/>
    <property type="project" value="UniProtKB-UniRule"/>
</dbReference>
<dbReference type="Gene3D" id="2.40.30.40">
    <property type="entry name" value="Peptidase M42, domain 2"/>
    <property type="match status" value="1"/>
</dbReference>
<evidence type="ECO:0000313" key="10">
    <source>
        <dbReference type="Proteomes" id="UP001144471"/>
    </source>
</evidence>
<dbReference type="InterPro" id="IPR023367">
    <property type="entry name" value="Peptidase_M42_dom2"/>
</dbReference>
<dbReference type="EMBL" id="BSDY01000021">
    <property type="protein sequence ID" value="GLI57605.1"/>
    <property type="molecule type" value="Genomic_DNA"/>
</dbReference>
<dbReference type="Proteomes" id="UP001144471">
    <property type="component" value="Unassembled WGS sequence"/>
</dbReference>
<feature type="binding site" evidence="8">
    <location>
        <position position="306"/>
    </location>
    <ligand>
        <name>Zn(2+)</name>
        <dbReference type="ChEBI" id="CHEBI:29105"/>
        <label>2</label>
    </ligand>
</feature>
<proteinExistence type="inferred from homology"/>
<evidence type="ECO:0000256" key="1">
    <source>
        <dbReference type="ARBA" id="ARBA00006272"/>
    </source>
</evidence>
<feature type="binding site" evidence="8">
    <location>
        <position position="62"/>
    </location>
    <ligand>
        <name>Zn(2+)</name>
        <dbReference type="ChEBI" id="CHEBI:29105"/>
        <label>1</label>
    </ligand>
</feature>
<dbReference type="Gene3D" id="3.40.630.10">
    <property type="entry name" value="Zn peptidases"/>
    <property type="match status" value="1"/>
</dbReference>
<reference evidence="9" key="1">
    <citation type="submission" date="2022-12" db="EMBL/GenBank/DDBJ databases">
        <title>Reference genome sequencing for broad-spectrum identification of bacterial and archaeal isolates by mass spectrometry.</title>
        <authorList>
            <person name="Sekiguchi Y."/>
            <person name="Tourlousse D.M."/>
        </authorList>
    </citation>
    <scope>NUCLEOTIDE SEQUENCE</scope>
    <source>
        <strain evidence="9">10succ1</strain>
    </source>
</reference>
<protein>
    <submittedName>
        <fullName evidence="9">Endoglucanase</fullName>
    </submittedName>
</protein>
<comment type="caution">
    <text evidence="9">The sequence shown here is derived from an EMBL/GenBank/DDBJ whole genome shotgun (WGS) entry which is preliminary data.</text>
</comment>
<evidence type="ECO:0000256" key="7">
    <source>
        <dbReference type="PIRSR" id="PIRSR001123-1"/>
    </source>
</evidence>